<keyword evidence="5" id="KW-0029">Amino-acid transport</keyword>
<evidence type="ECO:0000256" key="1">
    <source>
        <dbReference type="ARBA" id="ARBA00005417"/>
    </source>
</evidence>
<organism evidence="7 8">
    <name type="scientific">Zavarzinia aquatilis</name>
    <dbReference type="NCBI Taxonomy" id="2211142"/>
    <lineage>
        <taxon>Bacteria</taxon>
        <taxon>Pseudomonadati</taxon>
        <taxon>Pseudomonadota</taxon>
        <taxon>Alphaproteobacteria</taxon>
        <taxon>Rhodospirillales</taxon>
        <taxon>Zavarziniaceae</taxon>
        <taxon>Zavarzinia</taxon>
    </lineage>
</organism>
<dbReference type="Gene3D" id="3.40.50.300">
    <property type="entry name" value="P-loop containing nucleotide triphosphate hydrolases"/>
    <property type="match status" value="1"/>
</dbReference>
<dbReference type="GO" id="GO:0015807">
    <property type="term" value="P:L-amino acid transport"/>
    <property type="evidence" value="ECO:0007669"/>
    <property type="project" value="TreeGrafter"/>
</dbReference>
<keyword evidence="8" id="KW-1185">Reference proteome</keyword>
<gene>
    <name evidence="7" type="ORF">DKG74_05615</name>
</gene>
<proteinExistence type="inferred from homology"/>
<dbReference type="InterPro" id="IPR052156">
    <property type="entry name" value="BCAA_Transport_ATP-bd_LivF"/>
</dbReference>
<protein>
    <submittedName>
        <fullName evidence="7">ABC transporter ATP-binding protein</fullName>
    </submittedName>
</protein>
<dbReference type="EMBL" id="QGLE01000002">
    <property type="protein sequence ID" value="PWR25239.1"/>
    <property type="molecule type" value="Genomic_DNA"/>
</dbReference>
<dbReference type="GO" id="GO:0005524">
    <property type="term" value="F:ATP binding"/>
    <property type="evidence" value="ECO:0007669"/>
    <property type="project" value="UniProtKB-KW"/>
</dbReference>
<dbReference type="Pfam" id="PF00005">
    <property type="entry name" value="ABC_tran"/>
    <property type="match status" value="1"/>
</dbReference>
<dbReference type="GO" id="GO:0016887">
    <property type="term" value="F:ATP hydrolysis activity"/>
    <property type="evidence" value="ECO:0007669"/>
    <property type="project" value="InterPro"/>
</dbReference>
<dbReference type="InterPro" id="IPR003593">
    <property type="entry name" value="AAA+_ATPase"/>
</dbReference>
<dbReference type="InterPro" id="IPR003439">
    <property type="entry name" value="ABC_transporter-like_ATP-bd"/>
</dbReference>
<evidence type="ECO:0000313" key="8">
    <source>
        <dbReference type="Proteomes" id="UP000245461"/>
    </source>
</evidence>
<dbReference type="Proteomes" id="UP000245461">
    <property type="component" value="Unassembled WGS sequence"/>
</dbReference>
<evidence type="ECO:0000256" key="4">
    <source>
        <dbReference type="ARBA" id="ARBA00022840"/>
    </source>
</evidence>
<dbReference type="PROSITE" id="PS50893">
    <property type="entry name" value="ABC_TRANSPORTER_2"/>
    <property type="match status" value="1"/>
</dbReference>
<dbReference type="InterPro" id="IPR027417">
    <property type="entry name" value="P-loop_NTPase"/>
</dbReference>
<sequence length="240" mass="25242">MALALNGIAAGYVPGVDILRGLSLTAAPGEIVTIIGPNGSGKSTSLKVAAGYLLPHTGTVAIDGEAVQARPIDQRVRKNGIAIVPQSNNVFGALTVAENLDLGGGFLPSAERRRRIEELIEAYPLLGRKRREKAYTLSGGERQILALARALMPSPRYLLLDEPSAGLSPLMLHEVFLAVREIVRKLGIAVLLVEQNAAEALAISDRAYVLVLGQVALEGPAASVLADDQVRQLYLGGAAV</sequence>
<reference evidence="7 8" key="1">
    <citation type="submission" date="2018-05" db="EMBL/GenBank/DDBJ databases">
        <title>Zavarzinia sp. HR-AS.</title>
        <authorList>
            <person name="Lee Y."/>
            <person name="Jeon C.O."/>
        </authorList>
    </citation>
    <scope>NUCLEOTIDE SEQUENCE [LARGE SCALE GENOMIC DNA]</scope>
    <source>
        <strain evidence="7 8">HR-AS</strain>
    </source>
</reference>
<dbReference type="GO" id="GO:0015658">
    <property type="term" value="F:branched-chain amino acid transmembrane transporter activity"/>
    <property type="evidence" value="ECO:0007669"/>
    <property type="project" value="TreeGrafter"/>
</dbReference>
<dbReference type="PANTHER" id="PTHR43820:SF4">
    <property type="entry name" value="HIGH-AFFINITY BRANCHED-CHAIN AMINO ACID TRANSPORT ATP-BINDING PROTEIN LIVF"/>
    <property type="match status" value="1"/>
</dbReference>
<keyword evidence="2" id="KW-0813">Transport</keyword>
<name>A0A317EE96_9PROT</name>
<dbReference type="AlphaFoldDB" id="A0A317EE96"/>
<feature type="domain" description="ABC transporter" evidence="6">
    <location>
        <begin position="3"/>
        <end position="237"/>
    </location>
</feature>
<dbReference type="OrthoDB" id="9810077at2"/>
<dbReference type="SUPFAM" id="SSF52540">
    <property type="entry name" value="P-loop containing nucleoside triphosphate hydrolases"/>
    <property type="match status" value="1"/>
</dbReference>
<dbReference type="SMART" id="SM00382">
    <property type="entry name" value="AAA"/>
    <property type="match status" value="1"/>
</dbReference>
<evidence type="ECO:0000256" key="2">
    <source>
        <dbReference type="ARBA" id="ARBA00022448"/>
    </source>
</evidence>
<keyword evidence="3" id="KW-0547">Nucleotide-binding</keyword>
<evidence type="ECO:0000313" key="7">
    <source>
        <dbReference type="EMBL" id="PWR25239.1"/>
    </source>
</evidence>
<evidence type="ECO:0000256" key="5">
    <source>
        <dbReference type="ARBA" id="ARBA00022970"/>
    </source>
</evidence>
<accession>A0A317EE96</accession>
<evidence type="ECO:0000256" key="3">
    <source>
        <dbReference type="ARBA" id="ARBA00022741"/>
    </source>
</evidence>
<dbReference type="CDD" id="cd03224">
    <property type="entry name" value="ABC_TM1139_LivF_branched"/>
    <property type="match status" value="1"/>
</dbReference>
<keyword evidence="4 7" id="KW-0067">ATP-binding</keyword>
<comment type="similarity">
    <text evidence="1">Belongs to the ABC transporter superfamily.</text>
</comment>
<comment type="caution">
    <text evidence="7">The sequence shown here is derived from an EMBL/GenBank/DDBJ whole genome shotgun (WGS) entry which is preliminary data.</text>
</comment>
<dbReference type="PANTHER" id="PTHR43820">
    <property type="entry name" value="HIGH-AFFINITY BRANCHED-CHAIN AMINO ACID TRANSPORT ATP-BINDING PROTEIN LIVF"/>
    <property type="match status" value="1"/>
</dbReference>
<evidence type="ECO:0000259" key="6">
    <source>
        <dbReference type="PROSITE" id="PS50893"/>
    </source>
</evidence>